<dbReference type="SFLD" id="SFLDS00019">
    <property type="entry name" value="Glutathione_Transferase_(cytos"/>
    <property type="match status" value="1"/>
</dbReference>
<keyword evidence="9" id="KW-1185">Reference proteome</keyword>
<name>A0A9N9R0L6_9NEOP</name>
<feature type="domain" description="GST C-terminal" evidence="7">
    <location>
        <begin position="82"/>
        <end position="204"/>
    </location>
</feature>
<feature type="domain" description="GST N-terminal" evidence="6">
    <location>
        <begin position="1"/>
        <end position="80"/>
    </location>
</feature>
<dbReference type="FunFam" id="1.20.1050.10:FF:000030">
    <property type="entry name" value="Glutathione S-transferase S1"/>
    <property type="match status" value="1"/>
</dbReference>
<dbReference type="SFLD" id="SFLDG00363">
    <property type="entry name" value="AMPS_(cytGST):_Alpha-__Mu-__Pi"/>
    <property type="match status" value="1"/>
</dbReference>
<evidence type="ECO:0000256" key="2">
    <source>
        <dbReference type="ARBA" id="ARBA00012452"/>
    </source>
</evidence>
<evidence type="ECO:0000256" key="4">
    <source>
        <dbReference type="ARBA" id="ARBA00038317"/>
    </source>
</evidence>
<evidence type="ECO:0000256" key="1">
    <source>
        <dbReference type="ARBA" id="ARBA00011738"/>
    </source>
</evidence>
<dbReference type="Gene3D" id="3.40.30.10">
    <property type="entry name" value="Glutaredoxin"/>
    <property type="match status" value="1"/>
</dbReference>
<evidence type="ECO:0000256" key="3">
    <source>
        <dbReference type="ARBA" id="ARBA00022679"/>
    </source>
</evidence>
<dbReference type="EC" id="2.5.1.18" evidence="2"/>
<protein>
    <recommendedName>
        <fullName evidence="2">glutathione transferase</fullName>
        <ecNumber evidence="2">2.5.1.18</ecNumber>
    </recommendedName>
</protein>
<sequence>MAKKLHYFNLNGLGEAIRYILHYGGQKFEDVRYDYNGWPVKSVKDSLPYGQLPIYEEDGKTLNQSLAIARYVASKSELLPSDPWQQALLDAAVHNVYDFWSKNTIGQYVAADPEKKATMKKHALEEIVPFYFSRFENELKSNNGYFIGKLSWADFVLVGIIETANLFYNDNIEKNYPTVSALVKTVHNLPRIKEYIASRDHYKL</sequence>
<reference evidence="8" key="1">
    <citation type="submission" date="2021-12" db="EMBL/GenBank/DDBJ databases">
        <authorList>
            <person name="King R."/>
        </authorList>
    </citation>
    <scope>NUCLEOTIDE SEQUENCE</scope>
</reference>
<dbReference type="GO" id="GO:0006749">
    <property type="term" value="P:glutathione metabolic process"/>
    <property type="evidence" value="ECO:0007669"/>
    <property type="project" value="TreeGrafter"/>
</dbReference>
<proteinExistence type="inferred from homology"/>
<dbReference type="Pfam" id="PF14497">
    <property type="entry name" value="GST_C_3"/>
    <property type="match status" value="1"/>
</dbReference>
<dbReference type="Pfam" id="PF02798">
    <property type="entry name" value="GST_N"/>
    <property type="match status" value="1"/>
</dbReference>
<comment type="subunit">
    <text evidence="1">Homodimer.</text>
</comment>
<dbReference type="Proteomes" id="UP001153714">
    <property type="component" value="Chromosome 17"/>
</dbReference>
<dbReference type="Gene3D" id="1.20.1050.10">
    <property type="match status" value="1"/>
</dbReference>
<evidence type="ECO:0000313" key="8">
    <source>
        <dbReference type="EMBL" id="CAG9787116.1"/>
    </source>
</evidence>
<dbReference type="CDD" id="cd03192">
    <property type="entry name" value="GST_C_Sigma_like"/>
    <property type="match status" value="1"/>
</dbReference>
<comment type="catalytic activity">
    <reaction evidence="5">
        <text>RX + glutathione = an S-substituted glutathione + a halide anion + H(+)</text>
        <dbReference type="Rhea" id="RHEA:16437"/>
        <dbReference type="ChEBI" id="CHEBI:15378"/>
        <dbReference type="ChEBI" id="CHEBI:16042"/>
        <dbReference type="ChEBI" id="CHEBI:17792"/>
        <dbReference type="ChEBI" id="CHEBI:57925"/>
        <dbReference type="ChEBI" id="CHEBI:90779"/>
        <dbReference type="EC" id="2.5.1.18"/>
    </reaction>
</comment>
<dbReference type="GO" id="GO:0004364">
    <property type="term" value="F:glutathione transferase activity"/>
    <property type="evidence" value="ECO:0007669"/>
    <property type="project" value="UniProtKB-EC"/>
</dbReference>
<dbReference type="SUPFAM" id="SSF47616">
    <property type="entry name" value="GST C-terminal domain-like"/>
    <property type="match status" value="1"/>
</dbReference>
<dbReference type="InterPro" id="IPR036282">
    <property type="entry name" value="Glutathione-S-Trfase_C_sf"/>
</dbReference>
<dbReference type="EMBL" id="OU893348">
    <property type="protein sequence ID" value="CAG9787116.1"/>
    <property type="molecule type" value="Genomic_DNA"/>
</dbReference>
<reference evidence="8" key="2">
    <citation type="submission" date="2022-10" db="EMBL/GenBank/DDBJ databases">
        <authorList>
            <consortium name="ENA_rothamsted_submissions"/>
            <consortium name="culmorum"/>
            <person name="King R."/>
        </authorList>
    </citation>
    <scope>NUCLEOTIDE SEQUENCE</scope>
</reference>
<dbReference type="InterPro" id="IPR040079">
    <property type="entry name" value="Glutathione_S-Trfase"/>
</dbReference>
<organism evidence="8 9">
    <name type="scientific">Diatraea saccharalis</name>
    <name type="common">sugarcane borer</name>
    <dbReference type="NCBI Taxonomy" id="40085"/>
    <lineage>
        <taxon>Eukaryota</taxon>
        <taxon>Metazoa</taxon>
        <taxon>Ecdysozoa</taxon>
        <taxon>Arthropoda</taxon>
        <taxon>Hexapoda</taxon>
        <taxon>Insecta</taxon>
        <taxon>Pterygota</taxon>
        <taxon>Neoptera</taxon>
        <taxon>Endopterygota</taxon>
        <taxon>Lepidoptera</taxon>
        <taxon>Glossata</taxon>
        <taxon>Ditrysia</taxon>
        <taxon>Pyraloidea</taxon>
        <taxon>Crambidae</taxon>
        <taxon>Crambinae</taxon>
        <taxon>Diatraea</taxon>
    </lineage>
</organism>
<dbReference type="InterPro" id="IPR004045">
    <property type="entry name" value="Glutathione_S-Trfase_N"/>
</dbReference>
<accession>A0A9N9R0L6</accession>
<dbReference type="InterPro" id="IPR004046">
    <property type="entry name" value="GST_C"/>
</dbReference>
<dbReference type="SFLD" id="SFLDG01205">
    <property type="entry name" value="AMPS.1"/>
    <property type="match status" value="1"/>
</dbReference>
<keyword evidence="3" id="KW-0808">Transferase</keyword>
<dbReference type="AlphaFoldDB" id="A0A9N9R0L6"/>
<dbReference type="OrthoDB" id="414243at2759"/>
<dbReference type="PROSITE" id="PS50405">
    <property type="entry name" value="GST_CTER"/>
    <property type="match status" value="1"/>
</dbReference>
<evidence type="ECO:0000313" key="9">
    <source>
        <dbReference type="Proteomes" id="UP001153714"/>
    </source>
</evidence>
<dbReference type="PROSITE" id="PS50404">
    <property type="entry name" value="GST_NTER"/>
    <property type="match status" value="1"/>
</dbReference>
<dbReference type="InterPro" id="IPR036249">
    <property type="entry name" value="Thioredoxin-like_sf"/>
</dbReference>
<evidence type="ECO:0000259" key="6">
    <source>
        <dbReference type="PROSITE" id="PS50404"/>
    </source>
</evidence>
<dbReference type="CDD" id="cd03039">
    <property type="entry name" value="GST_N_Sigma_like"/>
    <property type="match status" value="1"/>
</dbReference>
<comment type="similarity">
    <text evidence="4">Belongs to the GST superfamily. Sigma family.</text>
</comment>
<dbReference type="PANTHER" id="PTHR11571">
    <property type="entry name" value="GLUTATHIONE S-TRANSFERASE"/>
    <property type="match status" value="1"/>
</dbReference>
<dbReference type="PANTHER" id="PTHR11571:SF224">
    <property type="entry name" value="HEMATOPOIETIC PROSTAGLANDIN D SYNTHASE"/>
    <property type="match status" value="1"/>
</dbReference>
<evidence type="ECO:0000259" key="7">
    <source>
        <dbReference type="PROSITE" id="PS50405"/>
    </source>
</evidence>
<dbReference type="SUPFAM" id="SSF52833">
    <property type="entry name" value="Thioredoxin-like"/>
    <property type="match status" value="1"/>
</dbReference>
<evidence type="ECO:0000256" key="5">
    <source>
        <dbReference type="ARBA" id="ARBA00047960"/>
    </source>
</evidence>
<gene>
    <name evidence="8" type="ORF">DIATSA_LOCUS5022</name>
</gene>
<dbReference type="InterPro" id="IPR050213">
    <property type="entry name" value="GST_superfamily"/>
</dbReference>
<dbReference type="InterPro" id="IPR010987">
    <property type="entry name" value="Glutathione-S-Trfase_C-like"/>
</dbReference>